<comment type="caution">
    <text evidence="2">The sequence shown here is derived from an EMBL/GenBank/DDBJ whole genome shotgun (WGS) entry which is preliminary data.</text>
</comment>
<evidence type="ECO:0000313" key="2">
    <source>
        <dbReference type="EMBL" id="PHN02535.1"/>
    </source>
</evidence>
<accession>A0A2D0N209</accession>
<sequence>MRKLLLNLVIALLLIVQHASGQSTEKQLFGTKGIDHEAIAIEFMNHIRQEDYAKGYNFLSEAYKSEFNLEDFTFKMKMLNDLAGAEDFHHYHTTFIGKTAKEGLALINGKTVTENIMPEYDFTVGSEAEKSFKSVQIFIRFDNENSDKLRVINFSKHQLLDEKIGMSSVSSNPFIVGSYILLADHENEIYLDIRGGDLRNKFKTINGIAKDEILIKTSLDKIENLLSSHDLTGYSLIYVVEKRAESNEDAIRDLAGKNGFSIFNHRNKEFKSKYVASSATFMRKYKEGNWNPLGE</sequence>
<protein>
    <submittedName>
        <fullName evidence="2">Uncharacterized protein</fullName>
    </submittedName>
</protein>
<keyword evidence="3" id="KW-1185">Reference proteome</keyword>
<feature type="signal peptide" evidence="1">
    <location>
        <begin position="1"/>
        <end position="21"/>
    </location>
</feature>
<reference evidence="2 3" key="1">
    <citation type="submission" date="2017-10" db="EMBL/GenBank/DDBJ databases">
        <title>The draft genome sequence of Lewinella nigricans NBRC 102662.</title>
        <authorList>
            <person name="Wang K."/>
        </authorList>
    </citation>
    <scope>NUCLEOTIDE SEQUENCE [LARGE SCALE GENOMIC DNA]</scope>
    <source>
        <strain evidence="2 3">NBRC 102662</strain>
    </source>
</reference>
<name>A0A2D0N209_FLAN2</name>
<gene>
    <name evidence="2" type="ORF">CRP01_31660</name>
</gene>
<feature type="chain" id="PRO_5012135450" evidence="1">
    <location>
        <begin position="22"/>
        <end position="295"/>
    </location>
</feature>
<proteinExistence type="predicted"/>
<dbReference type="OrthoDB" id="9765532at2"/>
<dbReference type="Proteomes" id="UP000223913">
    <property type="component" value="Unassembled WGS sequence"/>
</dbReference>
<organism evidence="2 3">
    <name type="scientific">Flavilitoribacter nigricans (strain ATCC 23147 / DSM 23189 / NBRC 102662 / NCIMB 1420 / SS-2)</name>
    <name type="common">Lewinella nigricans</name>
    <dbReference type="NCBI Taxonomy" id="1122177"/>
    <lineage>
        <taxon>Bacteria</taxon>
        <taxon>Pseudomonadati</taxon>
        <taxon>Bacteroidota</taxon>
        <taxon>Saprospiria</taxon>
        <taxon>Saprospirales</taxon>
        <taxon>Lewinellaceae</taxon>
        <taxon>Flavilitoribacter</taxon>
    </lineage>
</organism>
<dbReference type="RefSeq" id="WP_099154080.1">
    <property type="nucleotide sequence ID" value="NZ_PDUD01000039.1"/>
</dbReference>
<evidence type="ECO:0000256" key="1">
    <source>
        <dbReference type="SAM" id="SignalP"/>
    </source>
</evidence>
<dbReference type="EMBL" id="PDUD01000039">
    <property type="protein sequence ID" value="PHN02535.1"/>
    <property type="molecule type" value="Genomic_DNA"/>
</dbReference>
<keyword evidence="1" id="KW-0732">Signal</keyword>
<dbReference type="AlphaFoldDB" id="A0A2D0N209"/>
<evidence type="ECO:0000313" key="3">
    <source>
        <dbReference type="Proteomes" id="UP000223913"/>
    </source>
</evidence>